<dbReference type="AlphaFoldDB" id="A0AAQ1MFL9"/>
<dbReference type="Proteomes" id="UP000184089">
    <property type="component" value="Unassembled WGS sequence"/>
</dbReference>
<protein>
    <submittedName>
        <fullName evidence="2">Uncharacterized protein</fullName>
    </submittedName>
</protein>
<dbReference type="EMBL" id="WWVX01000003">
    <property type="protein sequence ID" value="MZL69241.1"/>
    <property type="molecule type" value="Genomic_DNA"/>
</dbReference>
<comment type="caution">
    <text evidence="2">The sequence shown here is derived from an EMBL/GenBank/DDBJ whole genome shotgun (WGS) entry which is preliminary data.</text>
</comment>
<evidence type="ECO:0000313" key="3">
    <source>
        <dbReference type="Proteomes" id="UP000184089"/>
    </source>
</evidence>
<sequence>MIPILFLGPSGDRRIPRAVEKLLFRGEALLCRSGQTAVFSREGRTYGLFESEGWDALRWRQSLVVIKEGARGAPLPPNALAGGFVVRQEDAPWLHQTGEVRGQVVSCGMSLRDTLTYSSCQDGQPVVSLLRPIHGPFGRLADPQDLPLPPGISGGYTLLAAAAVSLFLGLPPSSNTL</sequence>
<evidence type="ECO:0000313" key="1">
    <source>
        <dbReference type="EMBL" id="MZL69241.1"/>
    </source>
</evidence>
<evidence type="ECO:0000313" key="2">
    <source>
        <dbReference type="EMBL" id="SHG56855.1"/>
    </source>
</evidence>
<accession>A0AAQ1MFL9</accession>
<dbReference type="EMBL" id="FQVY01000005">
    <property type="protein sequence ID" value="SHG56855.1"/>
    <property type="molecule type" value="Genomic_DNA"/>
</dbReference>
<proteinExistence type="predicted"/>
<reference evidence="3" key="1">
    <citation type="submission" date="2016-11" db="EMBL/GenBank/DDBJ databases">
        <authorList>
            <person name="Jaros S."/>
            <person name="Januszkiewicz K."/>
            <person name="Wedrychowicz H."/>
        </authorList>
    </citation>
    <scope>NUCLEOTIDE SEQUENCE [LARGE SCALE GENOMIC DNA]</scope>
    <source>
        <strain evidence="3">DSM 4029</strain>
    </source>
</reference>
<gene>
    <name evidence="1" type="ORF">GT747_05595</name>
    <name evidence="2" type="ORF">SAMN05444424_2720</name>
</gene>
<keyword evidence="4" id="KW-1185">Reference proteome</keyword>
<dbReference type="Proteomes" id="UP000474718">
    <property type="component" value="Unassembled WGS sequence"/>
</dbReference>
<organism evidence="2 3">
    <name type="scientific">Bittarella massiliensis</name>
    <name type="common">ex Durand et al. 2017</name>
    <dbReference type="NCBI Taxonomy" id="1720313"/>
    <lineage>
        <taxon>Bacteria</taxon>
        <taxon>Bacillati</taxon>
        <taxon>Bacillota</taxon>
        <taxon>Clostridia</taxon>
        <taxon>Eubacteriales</taxon>
        <taxon>Oscillospiraceae</taxon>
        <taxon>Bittarella (ex Durand et al. 2017)</taxon>
    </lineage>
</organism>
<evidence type="ECO:0000313" key="4">
    <source>
        <dbReference type="Proteomes" id="UP000474718"/>
    </source>
</evidence>
<name>A0AAQ1MFL9_9FIRM</name>
<reference evidence="2" key="2">
    <citation type="submission" date="2016-11" db="EMBL/GenBank/DDBJ databases">
        <authorList>
            <person name="Varghese N."/>
            <person name="Submissions S."/>
        </authorList>
    </citation>
    <scope>NUCLEOTIDE SEQUENCE</scope>
    <source>
        <strain evidence="2">DSM 4029</strain>
    </source>
</reference>
<reference evidence="1 4" key="3">
    <citation type="journal article" date="2019" name="Nat. Med.">
        <title>A library of human gut bacterial isolates paired with longitudinal multiomics data enables mechanistic microbiome research.</title>
        <authorList>
            <person name="Poyet M."/>
            <person name="Groussin M."/>
            <person name="Gibbons S.M."/>
            <person name="Avila-Pacheco J."/>
            <person name="Jiang X."/>
            <person name="Kearney S.M."/>
            <person name="Perrotta A.R."/>
            <person name="Berdy B."/>
            <person name="Zhao S."/>
            <person name="Lieberman T.D."/>
            <person name="Swanson P.K."/>
            <person name="Smith M."/>
            <person name="Roesemann S."/>
            <person name="Alexander J.E."/>
            <person name="Rich S.A."/>
            <person name="Livny J."/>
            <person name="Vlamakis H."/>
            <person name="Clish C."/>
            <person name="Bullock K."/>
            <person name="Deik A."/>
            <person name="Scott J."/>
            <person name="Pierce K.A."/>
            <person name="Xavier R.J."/>
            <person name="Alm E.J."/>
        </authorList>
    </citation>
    <scope>NUCLEOTIDE SEQUENCE [LARGE SCALE GENOMIC DNA]</scope>
    <source>
        <strain evidence="1 4">BIOML-A2</strain>
    </source>
</reference>
<dbReference type="RefSeq" id="WP_143161662.1">
    <property type="nucleotide sequence ID" value="NZ_FQVY01000005.1"/>
</dbReference>